<proteinExistence type="predicted"/>
<sequence length="164" mass="19668">MSGEADASFHGAISKFARSEERARHDEWHQESLWEQSDEGMRARESDNFASYRYNKEDLNKELHQLEQFQNWLGEDSFAYDVINKRVLEAKKRFQRNQRLHGPFMVWADQVSKGEWEKSKIVISKIRQKSLEFEIQLGELKRRVSRGREEIDELERRLSEIHEI</sequence>
<feature type="compositionally biased region" description="Basic and acidic residues" evidence="2">
    <location>
        <begin position="19"/>
        <end position="32"/>
    </location>
</feature>
<organism evidence="3 4">
    <name type="scientific">Maritalea mobilis</name>
    <dbReference type="NCBI Taxonomy" id="483324"/>
    <lineage>
        <taxon>Bacteria</taxon>
        <taxon>Pseudomonadati</taxon>
        <taxon>Pseudomonadota</taxon>
        <taxon>Alphaproteobacteria</taxon>
        <taxon>Hyphomicrobiales</taxon>
        <taxon>Devosiaceae</taxon>
        <taxon>Maritalea</taxon>
    </lineage>
</organism>
<keyword evidence="4" id="KW-1185">Reference proteome</keyword>
<evidence type="ECO:0000256" key="1">
    <source>
        <dbReference type="SAM" id="Coils"/>
    </source>
</evidence>
<dbReference type="Proteomes" id="UP000295391">
    <property type="component" value="Unassembled WGS sequence"/>
</dbReference>
<protein>
    <submittedName>
        <fullName evidence="3">Uncharacterized protein</fullName>
    </submittedName>
</protein>
<feature type="coiled-coil region" evidence="1">
    <location>
        <begin position="137"/>
        <end position="164"/>
    </location>
</feature>
<comment type="caution">
    <text evidence="3">The sequence shown here is derived from an EMBL/GenBank/DDBJ whole genome shotgun (WGS) entry which is preliminary data.</text>
</comment>
<evidence type="ECO:0000313" key="4">
    <source>
        <dbReference type="Proteomes" id="UP000295391"/>
    </source>
</evidence>
<name>A0A4R6VWV9_9HYPH</name>
<dbReference type="OrthoDB" id="8454208at2"/>
<gene>
    <name evidence="3" type="ORF">ATL17_1261</name>
</gene>
<feature type="region of interest" description="Disordered" evidence="2">
    <location>
        <begin position="19"/>
        <end position="40"/>
    </location>
</feature>
<dbReference type="RefSeq" id="WP_133571879.1">
    <property type="nucleotide sequence ID" value="NZ_SNYR01000001.1"/>
</dbReference>
<accession>A0A4R6VWV9</accession>
<dbReference type="EMBL" id="SNYR01000001">
    <property type="protein sequence ID" value="TDQ67254.1"/>
    <property type="molecule type" value="Genomic_DNA"/>
</dbReference>
<evidence type="ECO:0000313" key="3">
    <source>
        <dbReference type="EMBL" id="TDQ67254.1"/>
    </source>
</evidence>
<evidence type="ECO:0000256" key="2">
    <source>
        <dbReference type="SAM" id="MobiDB-lite"/>
    </source>
</evidence>
<dbReference type="AlphaFoldDB" id="A0A4R6VWV9"/>
<reference evidence="3 4" key="1">
    <citation type="submission" date="2019-03" db="EMBL/GenBank/DDBJ databases">
        <title>Genomic Encyclopedia of Type Strains, Phase III (KMG-III): the genomes of soil and plant-associated and newly described type strains.</title>
        <authorList>
            <person name="Whitman W."/>
        </authorList>
    </citation>
    <scope>NUCLEOTIDE SEQUENCE [LARGE SCALE GENOMIC DNA]</scope>
    <source>
        <strain evidence="3 4">CGMCC 1.7002</strain>
    </source>
</reference>
<keyword evidence="1" id="KW-0175">Coiled coil</keyword>